<dbReference type="RefSeq" id="WP_165180072.1">
    <property type="nucleotide sequence ID" value="NZ_JAAKZI010000001.1"/>
</dbReference>
<reference evidence="3 4" key="1">
    <citation type="submission" date="2020-02" db="EMBL/GenBank/DDBJ databases">
        <title>Genome sequence of the type strain DSM 27180 of Arthrobacter silviterrae.</title>
        <authorList>
            <person name="Gao J."/>
            <person name="Sun J."/>
        </authorList>
    </citation>
    <scope>NUCLEOTIDE SEQUENCE [LARGE SCALE GENOMIC DNA]</scope>
    <source>
        <strain evidence="3 4">DSM 27180</strain>
    </source>
</reference>
<dbReference type="SUPFAM" id="SSF51261">
    <property type="entry name" value="Duplicated hybrid motif"/>
    <property type="match status" value="1"/>
</dbReference>
<gene>
    <name evidence="3" type="ORF">G6N77_00675</name>
</gene>
<evidence type="ECO:0000256" key="1">
    <source>
        <dbReference type="SAM" id="SignalP"/>
    </source>
</evidence>
<dbReference type="Gene3D" id="2.70.70.10">
    <property type="entry name" value="Glucose Permease (Domain IIA)"/>
    <property type="match status" value="1"/>
</dbReference>
<comment type="caution">
    <text evidence="3">The sequence shown here is derived from an EMBL/GenBank/DDBJ whole genome shotgun (WGS) entry which is preliminary data.</text>
</comment>
<accession>A0ABX0D5H0</accession>
<dbReference type="CDD" id="cd12797">
    <property type="entry name" value="M23_peptidase"/>
    <property type="match status" value="1"/>
</dbReference>
<proteinExistence type="predicted"/>
<dbReference type="Pfam" id="PF01551">
    <property type="entry name" value="Peptidase_M23"/>
    <property type="match status" value="1"/>
</dbReference>
<protein>
    <submittedName>
        <fullName evidence="3">M23 family metallopeptidase</fullName>
    </submittedName>
</protein>
<keyword evidence="1" id="KW-0732">Signal</keyword>
<dbReference type="EMBL" id="JAAKZI010000001">
    <property type="protein sequence ID" value="NGN81983.1"/>
    <property type="molecule type" value="Genomic_DNA"/>
</dbReference>
<feature type="signal peptide" evidence="1">
    <location>
        <begin position="1"/>
        <end position="30"/>
    </location>
</feature>
<organism evidence="3 4">
    <name type="scientific">Arthrobacter silviterrae</name>
    <dbReference type="NCBI Taxonomy" id="2026658"/>
    <lineage>
        <taxon>Bacteria</taxon>
        <taxon>Bacillati</taxon>
        <taxon>Actinomycetota</taxon>
        <taxon>Actinomycetes</taxon>
        <taxon>Micrococcales</taxon>
        <taxon>Micrococcaceae</taxon>
        <taxon>Arthrobacter</taxon>
    </lineage>
</organism>
<evidence type="ECO:0000259" key="2">
    <source>
        <dbReference type="Pfam" id="PF01551"/>
    </source>
</evidence>
<dbReference type="Proteomes" id="UP000479226">
    <property type="component" value="Unassembled WGS sequence"/>
</dbReference>
<evidence type="ECO:0000313" key="3">
    <source>
        <dbReference type="EMBL" id="NGN81983.1"/>
    </source>
</evidence>
<dbReference type="InterPro" id="IPR016047">
    <property type="entry name" value="M23ase_b-sheet_dom"/>
</dbReference>
<sequence>MELTGLRAKHHIWLASLLLAALLPLPGAAAAPSQLPVSPTTAARPLPASLAWGWPLAGRPVVVHAFDPPSQPWLSGHRGVDLLAPLGAGIKSPTAGVITFAGVVVDRPVLTVATASGLLLSFEPVASTLKPGDAVVQGSVLGTLASPTHCDAGPPGQASCLHWGVRRGDVYLNPLQFILDLRPSVLLPMDSAP</sequence>
<keyword evidence="4" id="KW-1185">Reference proteome</keyword>
<feature type="domain" description="M23ase beta-sheet core" evidence="2">
    <location>
        <begin position="76"/>
        <end position="174"/>
    </location>
</feature>
<dbReference type="InterPro" id="IPR011055">
    <property type="entry name" value="Dup_hybrid_motif"/>
</dbReference>
<name>A0ABX0D5H0_9MICC</name>
<feature type="chain" id="PRO_5045774722" evidence="1">
    <location>
        <begin position="31"/>
        <end position="193"/>
    </location>
</feature>
<evidence type="ECO:0000313" key="4">
    <source>
        <dbReference type="Proteomes" id="UP000479226"/>
    </source>
</evidence>